<accession>A0A846ZFY2</accession>
<keyword evidence="1" id="KW-0472">Membrane</keyword>
<sequence length="72" mass="7958">MTKNTFLLLLTLFLSLLTLYTGLSGGFDFWVALTISRHGLTANGSMTLLFAVLTLVSGLKYLIGHFFKSRQS</sequence>
<dbReference type="RefSeq" id="WP_168677798.1">
    <property type="nucleotide sequence ID" value="NZ_BPKV01000016.1"/>
</dbReference>
<keyword evidence="1" id="KW-0812">Transmembrane</keyword>
<name>A0A846ZFY2_9LACO</name>
<feature type="transmembrane region" description="Helical" evidence="1">
    <location>
        <begin position="48"/>
        <end position="67"/>
    </location>
</feature>
<proteinExistence type="predicted"/>
<evidence type="ECO:0000256" key="1">
    <source>
        <dbReference type="SAM" id="Phobius"/>
    </source>
</evidence>
<reference evidence="2 3" key="1">
    <citation type="submission" date="2020-04" db="EMBL/GenBank/DDBJ databases">
        <title>MicrobeNet Type strains.</title>
        <authorList>
            <person name="Nicholson A.C."/>
        </authorList>
    </citation>
    <scope>NUCLEOTIDE SEQUENCE [LARGE SCALE GENOMIC DNA]</scope>
    <source>
        <strain evidence="2 3">CCUG 54536</strain>
    </source>
</reference>
<evidence type="ECO:0000313" key="2">
    <source>
        <dbReference type="EMBL" id="NKZ19134.1"/>
    </source>
</evidence>
<dbReference type="EMBL" id="JAAXPO010000011">
    <property type="protein sequence ID" value="NKZ19134.1"/>
    <property type="molecule type" value="Genomic_DNA"/>
</dbReference>
<dbReference type="AlphaFoldDB" id="A0A846ZFY2"/>
<dbReference type="Proteomes" id="UP000590460">
    <property type="component" value="Unassembled WGS sequence"/>
</dbReference>
<keyword evidence="1" id="KW-1133">Transmembrane helix</keyword>
<protein>
    <submittedName>
        <fullName evidence="2">Uncharacterized protein</fullName>
    </submittedName>
</protein>
<organism evidence="2 3">
    <name type="scientific">Leuconostoc holzapfelii</name>
    <dbReference type="NCBI Taxonomy" id="434464"/>
    <lineage>
        <taxon>Bacteria</taxon>
        <taxon>Bacillati</taxon>
        <taxon>Bacillota</taxon>
        <taxon>Bacilli</taxon>
        <taxon>Lactobacillales</taxon>
        <taxon>Lactobacillaceae</taxon>
        <taxon>Leuconostoc</taxon>
    </lineage>
</organism>
<evidence type="ECO:0000313" key="3">
    <source>
        <dbReference type="Proteomes" id="UP000590460"/>
    </source>
</evidence>
<comment type="caution">
    <text evidence="2">The sequence shown here is derived from an EMBL/GenBank/DDBJ whole genome shotgun (WGS) entry which is preliminary data.</text>
</comment>
<gene>
    <name evidence="2" type="ORF">HF966_08105</name>
</gene>